<evidence type="ECO:0000256" key="1">
    <source>
        <dbReference type="SAM" id="Phobius"/>
    </source>
</evidence>
<keyword evidence="1" id="KW-0472">Membrane</keyword>
<keyword evidence="1" id="KW-1133">Transmembrane helix</keyword>
<protein>
    <recommendedName>
        <fullName evidence="4">Glycoside hydrolase family 5 domain-containing protein</fullName>
    </recommendedName>
</protein>
<dbReference type="Gene3D" id="3.20.20.80">
    <property type="entry name" value="Glycosidases"/>
    <property type="match status" value="1"/>
</dbReference>
<evidence type="ECO:0000313" key="2">
    <source>
        <dbReference type="EMBL" id="OGZ07050.1"/>
    </source>
</evidence>
<keyword evidence="1" id="KW-0812">Transmembrane</keyword>
<sequence>MEQNPQKPRINGLTGKALQALKKEYIIVGKRHIQGWHIWLFLCIFTGVTTGIAFVANRSGEVEPTQVAPIAAIDVTVYGNQSLGPFKLLQGFIHGITYQIGTNYSSTIEKIDALKPQNWRISNFINDVYEFVVTEANYPGRFGTKIVFVVDDAFINSKNDSFVILDPSCPPANSTDNCFATFDEMKTEWANFIDLMMQPVITQQSVTHYFDIFNEPEPGTSGKMRGLSSEQFLELFRLAHNGIRVYGMPVKIVAPSIADYDKVALEGFLTYVINNNLRLDALSWHEFNWSGLNTTSPEVVPVHVNEMRQFFSEHPQLCNPACPEIHINEYAGENHFVPGWAVGWLYYLGLGQTNVDVANRACWDVWNGTKDWSNCWAGINGMLMDDNVTPQAIYWVHKFYADLLGSIQLKTTSTHAKTVAIAGKINSENTLGVMVGRYGGVAGGAANVNVVISKYPYTTTGSKKVKVQLWRVPKPTLSAEPLLSPIELPARTISITEGTVSFSMLNFVDGDAYLIVIKPL</sequence>
<dbReference type="STRING" id="1798661.A3D65_00140"/>
<dbReference type="Proteomes" id="UP000177996">
    <property type="component" value="Unassembled WGS sequence"/>
</dbReference>
<feature type="transmembrane region" description="Helical" evidence="1">
    <location>
        <begin position="36"/>
        <end position="56"/>
    </location>
</feature>
<evidence type="ECO:0008006" key="4">
    <source>
        <dbReference type="Google" id="ProtNLM"/>
    </source>
</evidence>
<dbReference type="InterPro" id="IPR017853">
    <property type="entry name" value="GH"/>
</dbReference>
<gene>
    <name evidence="2" type="ORF">A3D65_00140</name>
</gene>
<name>A0A1G2D272_9BACT</name>
<evidence type="ECO:0000313" key="3">
    <source>
        <dbReference type="Proteomes" id="UP000177996"/>
    </source>
</evidence>
<dbReference type="SUPFAM" id="SSF51445">
    <property type="entry name" value="(Trans)glycosidases"/>
    <property type="match status" value="1"/>
</dbReference>
<organism evidence="2 3">
    <name type="scientific">Candidatus Lloydbacteria bacterium RIFCSPHIGHO2_02_FULL_50_13</name>
    <dbReference type="NCBI Taxonomy" id="1798661"/>
    <lineage>
        <taxon>Bacteria</taxon>
        <taxon>Candidatus Lloydiibacteriota</taxon>
    </lineage>
</organism>
<dbReference type="EMBL" id="MHLL01000071">
    <property type="protein sequence ID" value="OGZ07050.1"/>
    <property type="molecule type" value="Genomic_DNA"/>
</dbReference>
<accession>A0A1G2D272</accession>
<comment type="caution">
    <text evidence="2">The sequence shown here is derived from an EMBL/GenBank/DDBJ whole genome shotgun (WGS) entry which is preliminary data.</text>
</comment>
<dbReference type="AlphaFoldDB" id="A0A1G2D272"/>
<reference evidence="2 3" key="1">
    <citation type="journal article" date="2016" name="Nat. Commun.">
        <title>Thousands of microbial genomes shed light on interconnected biogeochemical processes in an aquifer system.</title>
        <authorList>
            <person name="Anantharaman K."/>
            <person name="Brown C.T."/>
            <person name="Hug L.A."/>
            <person name="Sharon I."/>
            <person name="Castelle C.J."/>
            <person name="Probst A.J."/>
            <person name="Thomas B.C."/>
            <person name="Singh A."/>
            <person name="Wilkins M.J."/>
            <person name="Karaoz U."/>
            <person name="Brodie E.L."/>
            <person name="Williams K.H."/>
            <person name="Hubbard S.S."/>
            <person name="Banfield J.F."/>
        </authorList>
    </citation>
    <scope>NUCLEOTIDE SEQUENCE [LARGE SCALE GENOMIC DNA]</scope>
</reference>
<proteinExistence type="predicted"/>